<evidence type="ECO:0000256" key="2">
    <source>
        <dbReference type="ARBA" id="ARBA00022448"/>
    </source>
</evidence>
<gene>
    <name evidence="10" type="ORF">AWB78_02572</name>
</gene>
<name>A0A158BDS4_9BURK</name>
<dbReference type="PANTHER" id="PTHR30151">
    <property type="entry name" value="ALKANE SULFONATE ABC TRANSPORTER-RELATED, MEMBRANE SUBUNIT"/>
    <property type="match status" value="1"/>
</dbReference>
<accession>A0A158BDS4</accession>
<dbReference type="AlphaFoldDB" id="A0A158BDS4"/>
<feature type="domain" description="ABC transmembrane type-1" evidence="9">
    <location>
        <begin position="93"/>
        <end position="273"/>
    </location>
</feature>
<dbReference type="Pfam" id="PF00528">
    <property type="entry name" value="BPD_transp_1"/>
    <property type="match status" value="1"/>
</dbReference>
<feature type="region of interest" description="Disordered" evidence="8">
    <location>
        <begin position="1"/>
        <end position="33"/>
    </location>
</feature>
<keyword evidence="6 7" id="KW-0472">Membrane</keyword>
<feature type="compositionally biased region" description="Polar residues" evidence="8">
    <location>
        <begin position="1"/>
        <end position="14"/>
    </location>
</feature>
<comment type="caution">
    <text evidence="10">The sequence shown here is derived from an EMBL/GenBank/DDBJ whole genome shotgun (WGS) entry which is preliminary data.</text>
</comment>
<dbReference type="EMBL" id="FCOX02000010">
    <property type="protein sequence ID" value="SAK68224.1"/>
    <property type="molecule type" value="Genomic_DNA"/>
</dbReference>
<feature type="transmembrane region" description="Helical" evidence="7">
    <location>
        <begin position="252"/>
        <end position="273"/>
    </location>
</feature>
<keyword evidence="5 7" id="KW-1133">Transmembrane helix</keyword>
<dbReference type="InterPro" id="IPR000515">
    <property type="entry name" value="MetI-like"/>
</dbReference>
<dbReference type="PROSITE" id="PS50928">
    <property type="entry name" value="ABC_TM1"/>
    <property type="match status" value="1"/>
</dbReference>
<sequence length="288" mass="31269">MSMKLSSRQVDGLQSGNGGQPGAAERPKARPSAGMRKVKRLGWNLLPPLTFVAIIAIWAAVVRLFDIPAYVMPGPGLVFSRLVEEYPQLWSNSIVTVTEIVWGFGLTIVTAIPVGLVIALSPLAKQVVYPPLMFLQLVPKIAVAPLFLVWLGFGIESKVLLTVLMTFFPLLLASVSGFQILDNRLLYLTQSMGASSWQTFRYLRLPAALPVIFSGIKTSATIAATAAIVAEFVGANKGLGYVLLRGTSTMDIGLTFAVIAVLTFIGIAINYIVEFAEWAMTPWQRNKN</sequence>
<dbReference type="PANTHER" id="PTHR30151:SF20">
    <property type="entry name" value="ABC TRANSPORTER PERMEASE PROTEIN HI_0355-RELATED"/>
    <property type="match status" value="1"/>
</dbReference>
<dbReference type="SUPFAM" id="SSF161098">
    <property type="entry name" value="MetI-like"/>
    <property type="match status" value="1"/>
</dbReference>
<proteinExistence type="inferred from homology"/>
<dbReference type="CDD" id="cd06261">
    <property type="entry name" value="TM_PBP2"/>
    <property type="match status" value="1"/>
</dbReference>
<evidence type="ECO:0000256" key="6">
    <source>
        <dbReference type="ARBA" id="ARBA00023136"/>
    </source>
</evidence>
<keyword evidence="11" id="KW-1185">Reference proteome</keyword>
<evidence type="ECO:0000256" key="1">
    <source>
        <dbReference type="ARBA" id="ARBA00004651"/>
    </source>
</evidence>
<comment type="similarity">
    <text evidence="7">Belongs to the binding-protein-dependent transport system permease family.</text>
</comment>
<evidence type="ECO:0000259" key="9">
    <source>
        <dbReference type="PROSITE" id="PS50928"/>
    </source>
</evidence>
<dbReference type="Gene3D" id="1.10.3720.10">
    <property type="entry name" value="MetI-like"/>
    <property type="match status" value="1"/>
</dbReference>
<keyword evidence="4 7" id="KW-0812">Transmembrane</keyword>
<feature type="transmembrane region" description="Helical" evidence="7">
    <location>
        <begin position="132"/>
        <end position="153"/>
    </location>
</feature>
<feature type="transmembrane region" description="Helical" evidence="7">
    <location>
        <begin position="202"/>
        <end position="232"/>
    </location>
</feature>
<dbReference type="GO" id="GO:0055085">
    <property type="term" value="P:transmembrane transport"/>
    <property type="evidence" value="ECO:0007669"/>
    <property type="project" value="InterPro"/>
</dbReference>
<feature type="transmembrane region" description="Helical" evidence="7">
    <location>
        <begin position="159"/>
        <end position="181"/>
    </location>
</feature>
<evidence type="ECO:0000256" key="5">
    <source>
        <dbReference type="ARBA" id="ARBA00022989"/>
    </source>
</evidence>
<evidence type="ECO:0000313" key="10">
    <source>
        <dbReference type="EMBL" id="SAK68224.1"/>
    </source>
</evidence>
<dbReference type="Proteomes" id="UP000071859">
    <property type="component" value="Unassembled WGS sequence"/>
</dbReference>
<keyword evidence="2 7" id="KW-0813">Transport</keyword>
<evidence type="ECO:0000313" key="11">
    <source>
        <dbReference type="Proteomes" id="UP000071859"/>
    </source>
</evidence>
<protein>
    <submittedName>
        <fullName evidence="10">ABC nitrate/sulfonate/bicarbonate transporter, inner membrane subunit</fullName>
    </submittedName>
</protein>
<feature type="transmembrane region" description="Helical" evidence="7">
    <location>
        <begin position="45"/>
        <end position="65"/>
    </location>
</feature>
<reference evidence="10" key="1">
    <citation type="submission" date="2016-01" db="EMBL/GenBank/DDBJ databases">
        <authorList>
            <person name="Peeters C."/>
        </authorList>
    </citation>
    <scope>NUCLEOTIDE SEQUENCE</scope>
    <source>
        <strain evidence="10">LMG 29321</strain>
    </source>
</reference>
<organism evidence="10 11">
    <name type="scientific">Caballeronia calidae</name>
    <dbReference type="NCBI Taxonomy" id="1777139"/>
    <lineage>
        <taxon>Bacteria</taxon>
        <taxon>Pseudomonadati</taxon>
        <taxon>Pseudomonadota</taxon>
        <taxon>Betaproteobacteria</taxon>
        <taxon>Burkholderiales</taxon>
        <taxon>Burkholderiaceae</taxon>
        <taxon>Caballeronia</taxon>
    </lineage>
</organism>
<dbReference type="OrthoDB" id="9809660at2"/>
<evidence type="ECO:0000256" key="3">
    <source>
        <dbReference type="ARBA" id="ARBA00022475"/>
    </source>
</evidence>
<evidence type="ECO:0000256" key="8">
    <source>
        <dbReference type="SAM" id="MobiDB-lite"/>
    </source>
</evidence>
<dbReference type="InterPro" id="IPR035906">
    <property type="entry name" value="MetI-like_sf"/>
</dbReference>
<feature type="transmembrane region" description="Helical" evidence="7">
    <location>
        <begin position="100"/>
        <end position="120"/>
    </location>
</feature>
<evidence type="ECO:0000256" key="7">
    <source>
        <dbReference type="RuleBase" id="RU363032"/>
    </source>
</evidence>
<comment type="subcellular location">
    <subcellularLocation>
        <location evidence="1 7">Cell membrane</location>
        <topology evidence="1 7">Multi-pass membrane protein</topology>
    </subcellularLocation>
</comment>
<dbReference type="GO" id="GO:0005886">
    <property type="term" value="C:plasma membrane"/>
    <property type="evidence" value="ECO:0007669"/>
    <property type="project" value="UniProtKB-SubCell"/>
</dbReference>
<evidence type="ECO:0000256" key="4">
    <source>
        <dbReference type="ARBA" id="ARBA00022692"/>
    </source>
</evidence>
<keyword evidence="3" id="KW-1003">Cell membrane</keyword>